<comment type="caution">
    <text evidence="1">The sequence shown here is derived from an EMBL/GenBank/DDBJ whole genome shotgun (WGS) entry which is preliminary data.</text>
</comment>
<organism evidence="1 2">
    <name type="scientific">Entomophthora muscae</name>
    <dbReference type="NCBI Taxonomy" id="34485"/>
    <lineage>
        <taxon>Eukaryota</taxon>
        <taxon>Fungi</taxon>
        <taxon>Fungi incertae sedis</taxon>
        <taxon>Zoopagomycota</taxon>
        <taxon>Entomophthoromycotina</taxon>
        <taxon>Entomophthoromycetes</taxon>
        <taxon>Entomophthorales</taxon>
        <taxon>Entomophthoraceae</taxon>
        <taxon>Entomophthora</taxon>
    </lineage>
</organism>
<evidence type="ECO:0000313" key="1">
    <source>
        <dbReference type="EMBL" id="KAJ9052040.1"/>
    </source>
</evidence>
<reference evidence="1" key="1">
    <citation type="submission" date="2022-04" db="EMBL/GenBank/DDBJ databases">
        <title>Genome of the entomopathogenic fungus Entomophthora muscae.</title>
        <authorList>
            <person name="Elya C."/>
            <person name="Lovett B.R."/>
            <person name="Lee E."/>
            <person name="Macias A.M."/>
            <person name="Hajek A.E."/>
            <person name="De Bivort B.L."/>
            <person name="Kasson M.T."/>
            <person name="De Fine Licht H.H."/>
            <person name="Stajich J.E."/>
        </authorList>
    </citation>
    <scope>NUCLEOTIDE SEQUENCE</scope>
    <source>
        <strain evidence="1">Berkeley</strain>
    </source>
</reference>
<gene>
    <name evidence="1" type="ORF">DSO57_1038198</name>
</gene>
<name>A0ACC2RPP8_9FUNG</name>
<keyword evidence="2" id="KW-1185">Reference proteome</keyword>
<dbReference type="Proteomes" id="UP001165960">
    <property type="component" value="Unassembled WGS sequence"/>
</dbReference>
<evidence type="ECO:0000313" key="2">
    <source>
        <dbReference type="Proteomes" id="UP001165960"/>
    </source>
</evidence>
<accession>A0ACC2RPP8</accession>
<dbReference type="EMBL" id="QTSX02006851">
    <property type="protein sequence ID" value="KAJ9052040.1"/>
    <property type="molecule type" value="Genomic_DNA"/>
</dbReference>
<proteinExistence type="predicted"/>
<sequence length="250" mass="27247">MSAATRELPLIPSASSYDYSKLGFAYLTMLGLTEQVIPHMGVWRPWATASNYVMQMIPIIYWAFQAHPFPLTEGSPGRLCSTPEPNSLQPASSEDQELSFLKPINMPDDRSFPEVTTHNTGSLGSEISNPANEKSPKPAPVLRLDTCSANPPNTISTNDNLSAPDARSFQKIPTCDTGGLGIKISKSINESCPQTQQKSINSTGPEYLLNANYQVVKQKSSKAYYEEIANGNPPVSDATLPHLKSQYQPA</sequence>
<protein>
    <submittedName>
        <fullName evidence="1">Uncharacterized protein</fullName>
    </submittedName>
</protein>